<dbReference type="Proteomes" id="UP001595867">
    <property type="component" value="Unassembled WGS sequence"/>
</dbReference>
<comment type="caution">
    <text evidence="1">The sequence shown here is derived from an EMBL/GenBank/DDBJ whole genome shotgun (WGS) entry which is preliminary data.</text>
</comment>
<proteinExistence type="predicted"/>
<evidence type="ECO:0000313" key="1">
    <source>
        <dbReference type="EMBL" id="MFC4071622.1"/>
    </source>
</evidence>
<gene>
    <name evidence="1" type="ORF">ACFO0C_42360</name>
</gene>
<protein>
    <submittedName>
        <fullName evidence="1">Cache domain-containing protein</fullName>
    </submittedName>
</protein>
<name>A0ABV8J9F2_9ACTN</name>
<sequence>MGQTTTLEAAALATDLAEHAFAIADDLRVQAERVLRTRADLSELRPAVTAALGGLISGAGVITAERPQRLEWWMGADPAQRTRLELDLDPASETFVDVGRQQWFAVPRDTGVRHVTGPYVDYVCAEQYALTFTVPITHDGRFAGIAGADVFVADVERALRPALRAVGSPAALVNTHGRVVAGTTAHHLAGSLIRDEQIRAALLAHTPSTLPTGVVLTPCGTLPLTVLTWP</sequence>
<organism evidence="1 2">
    <name type="scientific">Actinoplanes subglobosus</name>
    <dbReference type="NCBI Taxonomy" id="1547892"/>
    <lineage>
        <taxon>Bacteria</taxon>
        <taxon>Bacillati</taxon>
        <taxon>Actinomycetota</taxon>
        <taxon>Actinomycetes</taxon>
        <taxon>Micromonosporales</taxon>
        <taxon>Micromonosporaceae</taxon>
        <taxon>Actinoplanes</taxon>
    </lineage>
</organism>
<keyword evidence="2" id="KW-1185">Reference proteome</keyword>
<reference evidence="2" key="1">
    <citation type="journal article" date="2019" name="Int. J. Syst. Evol. Microbiol.">
        <title>The Global Catalogue of Microorganisms (GCM) 10K type strain sequencing project: providing services to taxonomists for standard genome sequencing and annotation.</title>
        <authorList>
            <consortium name="The Broad Institute Genomics Platform"/>
            <consortium name="The Broad Institute Genome Sequencing Center for Infectious Disease"/>
            <person name="Wu L."/>
            <person name="Ma J."/>
        </authorList>
    </citation>
    <scope>NUCLEOTIDE SEQUENCE [LARGE SCALE GENOMIC DNA]</scope>
    <source>
        <strain evidence="2">TBRC 5832</strain>
    </source>
</reference>
<evidence type="ECO:0000313" key="2">
    <source>
        <dbReference type="Proteomes" id="UP001595867"/>
    </source>
</evidence>
<dbReference type="CDD" id="cd12913">
    <property type="entry name" value="PDC1_MCP_like"/>
    <property type="match status" value="1"/>
</dbReference>
<accession>A0ABV8J9F2</accession>
<dbReference type="Pfam" id="PF22673">
    <property type="entry name" value="MCP-like_PDC_1"/>
    <property type="match status" value="1"/>
</dbReference>
<dbReference type="EMBL" id="JBHSBL010000028">
    <property type="protein sequence ID" value="MFC4071622.1"/>
    <property type="molecule type" value="Genomic_DNA"/>
</dbReference>
<dbReference type="RefSeq" id="WP_378072492.1">
    <property type="nucleotide sequence ID" value="NZ_JBHSBL010000028.1"/>
</dbReference>
<dbReference type="Gene3D" id="3.30.450.20">
    <property type="entry name" value="PAS domain"/>
    <property type="match status" value="1"/>
</dbReference>